<organism evidence="1 2">
    <name type="scientific">Scortum barcoo</name>
    <name type="common">barcoo grunter</name>
    <dbReference type="NCBI Taxonomy" id="214431"/>
    <lineage>
        <taxon>Eukaryota</taxon>
        <taxon>Metazoa</taxon>
        <taxon>Chordata</taxon>
        <taxon>Craniata</taxon>
        <taxon>Vertebrata</taxon>
        <taxon>Euteleostomi</taxon>
        <taxon>Actinopterygii</taxon>
        <taxon>Neopterygii</taxon>
        <taxon>Teleostei</taxon>
        <taxon>Neoteleostei</taxon>
        <taxon>Acanthomorphata</taxon>
        <taxon>Eupercaria</taxon>
        <taxon>Centrarchiformes</taxon>
        <taxon>Terapontoidei</taxon>
        <taxon>Terapontidae</taxon>
        <taxon>Scortum</taxon>
    </lineage>
</organism>
<comment type="caution">
    <text evidence="1">The sequence shown here is derived from an EMBL/GenBank/DDBJ whole genome shotgun (WGS) entry which is preliminary data.</text>
</comment>
<dbReference type="EMBL" id="CM041541">
    <property type="protein sequence ID" value="KAI3365861.1"/>
    <property type="molecule type" value="Genomic_DNA"/>
</dbReference>
<dbReference type="Proteomes" id="UP000831701">
    <property type="component" value="Chromosome 11"/>
</dbReference>
<sequence length="72" mass="8002">MNESGEVHLVPCLPPAYCREFPPLPRVNLDAEEKEKRKKLADYQARANVMNREKDGGEAADPLLPVAVDNNA</sequence>
<protein>
    <submittedName>
        <fullName evidence="1">Uncharacterized protein</fullName>
    </submittedName>
</protein>
<reference evidence="1" key="1">
    <citation type="submission" date="2022-04" db="EMBL/GenBank/DDBJ databases">
        <title>Jade perch genome.</title>
        <authorList>
            <person name="Chao B."/>
        </authorList>
    </citation>
    <scope>NUCLEOTIDE SEQUENCE</scope>
    <source>
        <strain evidence="1">CB-2022</strain>
    </source>
</reference>
<keyword evidence="2" id="KW-1185">Reference proteome</keyword>
<evidence type="ECO:0000313" key="2">
    <source>
        <dbReference type="Proteomes" id="UP000831701"/>
    </source>
</evidence>
<accession>A0ACB8WDC9</accession>
<proteinExistence type="predicted"/>
<evidence type="ECO:0000313" key="1">
    <source>
        <dbReference type="EMBL" id="KAI3365861.1"/>
    </source>
</evidence>
<name>A0ACB8WDC9_9TELE</name>
<gene>
    <name evidence="1" type="ORF">L3Q82_000845</name>
</gene>